<dbReference type="AlphaFoldDB" id="A0A9W9XH74"/>
<name>A0A9W9XH74_9EURO</name>
<evidence type="ECO:0000256" key="1">
    <source>
        <dbReference type="ARBA" id="ARBA00022801"/>
    </source>
</evidence>
<dbReference type="GO" id="GO:0017000">
    <property type="term" value="P:antibiotic biosynthetic process"/>
    <property type="evidence" value="ECO:0007669"/>
    <property type="project" value="UniProtKB-ARBA"/>
</dbReference>
<dbReference type="EMBL" id="JAPWDQ010000002">
    <property type="protein sequence ID" value="KAJ5492917.1"/>
    <property type="molecule type" value="Genomic_DNA"/>
</dbReference>
<comment type="caution">
    <text evidence="2">The sequence shown here is derived from an EMBL/GenBank/DDBJ whole genome shotgun (WGS) entry which is preliminary data.</text>
</comment>
<reference evidence="2" key="1">
    <citation type="submission" date="2022-12" db="EMBL/GenBank/DDBJ databases">
        <authorList>
            <person name="Petersen C."/>
        </authorList>
    </citation>
    <scope>NUCLEOTIDE SEQUENCE</scope>
    <source>
        <strain evidence="2">IBT 30728</strain>
    </source>
</reference>
<dbReference type="PANTHER" id="PTHR34853:SF5">
    <property type="entry name" value="LIP-DOMAIN-CONTAINING PROTEIN-RELATED"/>
    <property type="match status" value="1"/>
</dbReference>
<dbReference type="Proteomes" id="UP001148312">
    <property type="component" value="Unassembled WGS sequence"/>
</dbReference>
<proteinExistence type="predicted"/>
<dbReference type="GO" id="GO:0072330">
    <property type="term" value="P:monocarboxylic acid biosynthetic process"/>
    <property type="evidence" value="ECO:0007669"/>
    <property type="project" value="UniProtKB-ARBA"/>
</dbReference>
<sequence>MTSLVIALVSQGRNPDATVTNIFVPVKSNFERVISCSGAYDSVDTNCSPSHGLQYQATGWSVSWNKKINLAFLLPYLQSGVILNILNYEGSNAAFTVGPQTVYQTLDPIKAALSSIQTTNIGADANVTMFGYSGGGFATEWATEIRAWYAPKLPIVGAVIGGPSPNVTSTYYNVNKVPLSILNGAAILRIMSEWM</sequence>
<accession>A0A9W9XH74</accession>
<dbReference type="InterPro" id="IPR005152">
    <property type="entry name" value="Lipase_secreted"/>
</dbReference>
<dbReference type="RefSeq" id="XP_056793297.1">
    <property type="nucleotide sequence ID" value="XM_056931266.1"/>
</dbReference>
<dbReference type="Pfam" id="PF03583">
    <property type="entry name" value="LIP"/>
    <property type="match status" value="1"/>
</dbReference>
<keyword evidence="1" id="KW-0378">Hydrolase</keyword>
<keyword evidence="3" id="KW-1185">Reference proteome</keyword>
<dbReference type="SUPFAM" id="SSF53474">
    <property type="entry name" value="alpha/beta-Hydrolases"/>
    <property type="match status" value="1"/>
</dbReference>
<dbReference type="PANTHER" id="PTHR34853">
    <property type="match status" value="1"/>
</dbReference>
<evidence type="ECO:0000313" key="2">
    <source>
        <dbReference type="EMBL" id="KAJ5492917.1"/>
    </source>
</evidence>
<evidence type="ECO:0000313" key="3">
    <source>
        <dbReference type="Proteomes" id="UP001148312"/>
    </source>
</evidence>
<dbReference type="GO" id="GO:0004806">
    <property type="term" value="F:triacylglycerol lipase activity"/>
    <property type="evidence" value="ECO:0007669"/>
    <property type="project" value="InterPro"/>
</dbReference>
<reference evidence="2" key="2">
    <citation type="journal article" date="2023" name="IMA Fungus">
        <title>Comparative genomic study of the Penicillium genus elucidates a diverse pangenome and 15 lateral gene transfer events.</title>
        <authorList>
            <person name="Petersen C."/>
            <person name="Sorensen T."/>
            <person name="Nielsen M.R."/>
            <person name="Sondergaard T.E."/>
            <person name="Sorensen J.L."/>
            <person name="Fitzpatrick D.A."/>
            <person name="Frisvad J.C."/>
            <person name="Nielsen K.L."/>
        </authorList>
    </citation>
    <scope>NUCLEOTIDE SEQUENCE</scope>
    <source>
        <strain evidence="2">IBT 30728</strain>
    </source>
</reference>
<dbReference type="GeneID" id="81621515"/>
<organism evidence="2 3">
    <name type="scientific">Penicillium diatomitis</name>
    <dbReference type="NCBI Taxonomy" id="2819901"/>
    <lineage>
        <taxon>Eukaryota</taxon>
        <taxon>Fungi</taxon>
        <taxon>Dikarya</taxon>
        <taxon>Ascomycota</taxon>
        <taxon>Pezizomycotina</taxon>
        <taxon>Eurotiomycetes</taxon>
        <taxon>Eurotiomycetidae</taxon>
        <taxon>Eurotiales</taxon>
        <taxon>Aspergillaceae</taxon>
        <taxon>Penicillium</taxon>
    </lineage>
</organism>
<dbReference type="Gene3D" id="3.40.50.1820">
    <property type="entry name" value="alpha/beta hydrolase"/>
    <property type="match status" value="1"/>
</dbReference>
<dbReference type="GO" id="GO:0016042">
    <property type="term" value="P:lipid catabolic process"/>
    <property type="evidence" value="ECO:0007669"/>
    <property type="project" value="InterPro"/>
</dbReference>
<protein>
    <submittedName>
        <fullName evidence="2">Uncharacterized protein</fullName>
    </submittedName>
</protein>
<gene>
    <name evidence="2" type="ORF">N7539_001663</name>
</gene>
<dbReference type="InterPro" id="IPR029058">
    <property type="entry name" value="AB_hydrolase_fold"/>
</dbReference>